<keyword evidence="3 5" id="KW-1005">Bacterial flagellum biogenesis</keyword>
<evidence type="ECO:0000259" key="7">
    <source>
        <dbReference type="Pfam" id="PF13861"/>
    </source>
</evidence>
<dbReference type="GO" id="GO:0044781">
    <property type="term" value="P:bacterial-type flagellum organization"/>
    <property type="evidence" value="ECO:0007669"/>
    <property type="project" value="UniProtKB-UniRule"/>
</dbReference>
<dbReference type="AlphaFoldDB" id="A0A432YHQ5"/>
<reference evidence="8 9" key="1">
    <citation type="journal article" date="2011" name="Front. Microbiol.">
        <title>Genomic signatures of strain selection and enhancement in Bacillus atrophaeus var. globigii, a historical biowarfare simulant.</title>
        <authorList>
            <person name="Gibbons H.S."/>
            <person name="Broomall S.M."/>
            <person name="McNew L.A."/>
            <person name="Daligault H."/>
            <person name="Chapman C."/>
            <person name="Bruce D."/>
            <person name="Karavis M."/>
            <person name="Krepps M."/>
            <person name="McGregor P.A."/>
            <person name="Hong C."/>
            <person name="Park K.H."/>
            <person name="Akmal A."/>
            <person name="Feldman A."/>
            <person name="Lin J.S."/>
            <person name="Chang W.E."/>
            <person name="Higgs B.W."/>
            <person name="Demirev P."/>
            <person name="Lindquist J."/>
            <person name="Liem A."/>
            <person name="Fochler E."/>
            <person name="Read T.D."/>
            <person name="Tapia R."/>
            <person name="Johnson S."/>
            <person name="Bishop-Lilly K.A."/>
            <person name="Detter C."/>
            <person name="Han C."/>
            <person name="Sozhamannan S."/>
            <person name="Rosenzweig C.N."/>
            <person name="Skowronski E.W."/>
        </authorList>
    </citation>
    <scope>NUCLEOTIDE SEQUENCE [LARGE SCALE GENOMIC DNA]</scope>
    <source>
        <strain evidence="8 9">TPS4-2</strain>
    </source>
</reference>
<dbReference type="Pfam" id="PF13861">
    <property type="entry name" value="FLgD_tudor"/>
    <property type="match status" value="1"/>
</dbReference>
<evidence type="ECO:0000313" key="9">
    <source>
        <dbReference type="Proteomes" id="UP000288361"/>
    </source>
</evidence>
<evidence type="ECO:0000313" key="8">
    <source>
        <dbReference type="EMBL" id="RUO60440.1"/>
    </source>
</evidence>
<evidence type="ECO:0000256" key="2">
    <source>
        <dbReference type="ARBA" id="ARBA00016013"/>
    </source>
</evidence>
<evidence type="ECO:0000256" key="5">
    <source>
        <dbReference type="RuleBase" id="RU362076"/>
    </source>
</evidence>
<dbReference type="Pfam" id="PF13860">
    <property type="entry name" value="FlgD_ig"/>
    <property type="match status" value="1"/>
</dbReference>
<dbReference type="InterPro" id="IPR005648">
    <property type="entry name" value="FlgD"/>
</dbReference>
<keyword evidence="8" id="KW-0966">Cell projection</keyword>
<feature type="domain" description="FlgD Tudor-like" evidence="7">
    <location>
        <begin position="89"/>
        <end position="223"/>
    </location>
</feature>
<dbReference type="Gene3D" id="2.30.30.910">
    <property type="match status" value="1"/>
</dbReference>
<feature type="domain" description="FlgD/Vpr Ig-like" evidence="6">
    <location>
        <begin position="108"/>
        <end position="182"/>
    </location>
</feature>
<keyword evidence="8" id="KW-0969">Cilium</keyword>
<accession>A0A432YHQ5</accession>
<gene>
    <name evidence="8" type="ORF">CWI73_11785</name>
</gene>
<dbReference type="Proteomes" id="UP000288361">
    <property type="component" value="Unassembled WGS sequence"/>
</dbReference>
<dbReference type="Gene3D" id="2.60.40.4070">
    <property type="match status" value="1"/>
</dbReference>
<evidence type="ECO:0000256" key="1">
    <source>
        <dbReference type="ARBA" id="ARBA00010577"/>
    </source>
</evidence>
<name>A0A432YHQ5_9GAMM</name>
<sequence length="227" mass="24523">MEGVSNNSYIDSMKWKKDEGAKYADPDEQQKLQQEDFFKLLTEQLNMQDPSKPVENDQMIAQMTSFTMAEGITGLSERFEQFAEDMTSNQALQASTMVGRKVLVPTDQANLEEGAGVSGMIATPQTAQNVKISIKDSTGAVVKTLNLGDMPEGTKEFEWDGTTTTGEQAPAGNYTFSVNATVGGQTEELPLQMHARVQSVSTGGERGVVLNLKGLGGIKLSDVSEIS</sequence>
<evidence type="ECO:0000259" key="6">
    <source>
        <dbReference type="Pfam" id="PF13860"/>
    </source>
</evidence>
<evidence type="ECO:0000256" key="3">
    <source>
        <dbReference type="ARBA" id="ARBA00022795"/>
    </source>
</evidence>
<evidence type="ECO:0000256" key="4">
    <source>
        <dbReference type="ARBA" id="ARBA00024746"/>
    </source>
</evidence>
<comment type="caution">
    <text evidence="8">The sequence shown here is derived from an EMBL/GenBank/DDBJ whole genome shotgun (WGS) entry which is preliminary data.</text>
</comment>
<dbReference type="Pfam" id="PF03963">
    <property type="entry name" value="FlgD"/>
    <property type="match status" value="1"/>
</dbReference>
<organism evidence="8 9">
    <name type="scientific">Idiomarina piscisalsi</name>
    <dbReference type="NCBI Taxonomy" id="1096243"/>
    <lineage>
        <taxon>Bacteria</taxon>
        <taxon>Pseudomonadati</taxon>
        <taxon>Pseudomonadota</taxon>
        <taxon>Gammaproteobacteria</taxon>
        <taxon>Alteromonadales</taxon>
        <taxon>Idiomarinaceae</taxon>
        <taxon>Idiomarina</taxon>
    </lineage>
</organism>
<dbReference type="InterPro" id="IPR025963">
    <property type="entry name" value="FLgD_Tudor"/>
</dbReference>
<dbReference type="EMBL" id="PIQA01000015">
    <property type="protein sequence ID" value="RUO60440.1"/>
    <property type="molecule type" value="Genomic_DNA"/>
</dbReference>
<protein>
    <recommendedName>
        <fullName evidence="2 5">Basal-body rod modification protein FlgD</fullName>
    </recommendedName>
</protein>
<comment type="similarity">
    <text evidence="1 5">Belongs to the FlgD family.</text>
</comment>
<comment type="function">
    <text evidence="4 5">Required for flagellar hook formation. May act as a scaffolding protein.</text>
</comment>
<dbReference type="RefSeq" id="WP_126752965.1">
    <property type="nucleotide sequence ID" value="NZ_JBHUMT010000003.1"/>
</dbReference>
<proteinExistence type="inferred from homology"/>
<keyword evidence="8" id="KW-0282">Flagellum</keyword>
<dbReference type="InterPro" id="IPR025965">
    <property type="entry name" value="FlgD/Vpr_Ig-like"/>
</dbReference>
<dbReference type="NCBIfam" id="NF005176">
    <property type="entry name" value="PRK06655.1-1"/>
    <property type="match status" value="1"/>
</dbReference>